<feature type="compositionally biased region" description="Low complexity" evidence="1">
    <location>
        <begin position="1"/>
        <end position="15"/>
    </location>
</feature>
<sequence>MPSRNNRNRTASNAAPQNSSRASEASEAPVTTAMAAPPLFTPISAPKISSLDLKSVNKFIREYDAYKSLVEERRSVHKENVFPSSIKSCIAPHKLGGLATYILMKPVEEITDEQILQYFARIRSESATSTPQDLKKIIRDTIVMNLSITSAEDRVLSYFTSFDTLIKDHGLDSIYNADGKKSAKRKIAVLLEGLRPPALKAAVEQQLEFGDDDEVKHNVPKAFKLILTTAKDQDRFQRYARWSSDKPSEKPRVDQGQSSNNNSSQTKRQSNPATPDQESKEFPEYLKKRYEAKPIPVNGCLICKGPHWVQICPKATAKERKDALDKFRSERDKSLNFNKRHMVDSLDIPFKPATMYQVKLNDCLTVPCELDNGSSRSTMNMATLKLLQTLTHVAYKPFANILTGKQATVGAVTTYLGSALLDLSLDSYSGMTVTLRRREVYVTKENLSDGVILIGKPELLTLGINPDVLLLNILKDAPNGHLLIDDQYTKSDPDISSAIKRVSLDHTADLSPDDEPGEDYFVDI</sequence>
<feature type="region of interest" description="Disordered" evidence="1">
    <location>
        <begin position="240"/>
        <end position="280"/>
    </location>
</feature>
<feature type="compositionally biased region" description="Low complexity" evidence="1">
    <location>
        <begin position="255"/>
        <end position="271"/>
    </location>
</feature>
<reference evidence="2" key="1">
    <citation type="submission" date="2015-04" db="EMBL/GenBank/DDBJ databases">
        <title>The genome sequence of the plant pathogenic Rhizarian Plasmodiophora brassicae reveals insights in its biotrophic life cycle and the origin of chitin synthesis.</title>
        <authorList>
            <person name="Schwelm A."/>
            <person name="Fogelqvist J."/>
            <person name="Knaust A."/>
            <person name="Julke S."/>
            <person name="Lilja T."/>
            <person name="Dhandapani V."/>
            <person name="Bonilla-Rosso G."/>
            <person name="Karlsson M."/>
            <person name="Shevchenko A."/>
            <person name="Choi S.R."/>
            <person name="Kim H.G."/>
            <person name="Park J.Y."/>
            <person name="Lim Y.P."/>
            <person name="Ludwig-Muller J."/>
            <person name="Dixelius C."/>
        </authorList>
    </citation>
    <scope>NUCLEOTIDE SEQUENCE</scope>
    <source>
        <tissue evidence="2">Potato root galls</tissue>
    </source>
</reference>
<dbReference type="AlphaFoldDB" id="A0A0H5QZW3"/>
<feature type="compositionally biased region" description="Basic and acidic residues" evidence="1">
    <location>
        <begin position="240"/>
        <end position="253"/>
    </location>
</feature>
<dbReference type="EMBL" id="HACM01006796">
    <property type="protein sequence ID" value="CRZ07238.1"/>
    <property type="molecule type" value="Transcribed_RNA"/>
</dbReference>
<feature type="non-terminal residue" evidence="2">
    <location>
        <position position="524"/>
    </location>
</feature>
<feature type="region of interest" description="Disordered" evidence="1">
    <location>
        <begin position="1"/>
        <end position="30"/>
    </location>
</feature>
<dbReference type="EMBL" id="HACM01006795">
    <property type="protein sequence ID" value="CRZ07237.1"/>
    <property type="molecule type" value="Transcribed_RNA"/>
</dbReference>
<dbReference type="EMBL" id="HACM01006792">
    <property type="protein sequence ID" value="CRZ07234.1"/>
    <property type="molecule type" value="Transcribed_RNA"/>
</dbReference>
<organism evidence="2">
    <name type="scientific">Spongospora subterranea</name>
    <dbReference type="NCBI Taxonomy" id="70186"/>
    <lineage>
        <taxon>Eukaryota</taxon>
        <taxon>Sar</taxon>
        <taxon>Rhizaria</taxon>
        <taxon>Endomyxa</taxon>
        <taxon>Phytomyxea</taxon>
        <taxon>Plasmodiophorida</taxon>
        <taxon>Plasmodiophoridae</taxon>
        <taxon>Spongospora</taxon>
    </lineage>
</organism>
<evidence type="ECO:0000256" key="1">
    <source>
        <dbReference type="SAM" id="MobiDB-lite"/>
    </source>
</evidence>
<proteinExistence type="predicted"/>
<evidence type="ECO:0000313" key="2">
    <source>
        <dbReference type="EMBL" id="CRZ07237.1"/>
    </source>
</evidence>
<accession>A0A0H5QZW3</accession>
<protein>
    <submittedName>
        <fullName evidence="2">Uncharacterized protein</fullName>
    </submittedName>
</protein>
<name>A0A0H5QZW3_9EUKA</name>